<sequence length="140" mass="15707">MFTTLLALRQFIRISNAKALVDMQWLSAEEAGLDDGELAAEERRHVAFLDKIVHANQEFIPIGKTCQEVEFEDEEEEEDDEEDEEGEEDDSNEEEEEVEGEGEVEMVEGDAEVEGEPEADGEPDGRPATPGVDYNLTNFP</sequence>
<comment type="similarity">
    <text evidence="2">Belongs to the APC15 family.</text>
</comment>
<dbReference type="GO" id="GO:0005680">
    <property type="term" value="C:anaphase-promoting complex"/>
    <property type="evidence" value="ECO:0007669"/>
    <property type="project" value="InterPro"/>
</dbReference>
<organism evidence="7 8">
    <name type="scientific">Varroa destructor</name>
    <name type="common">Honeybee mite</name>
    <dbReference type="NCBI Taxonomy" id="109461"/>
    <lineage>
        <taxon>Eukaryota</taxon>
        <taxon>Metazoa</taxon>
        <taxon>Ecdysozoa</taxon>
        <taxon>Arthropoda</taxon>
        <taxon>Chelicerata</taxon>
        <taxon>Arachnida</taxon>
        <taxon>Acari</taxon>
        <taxon>Parasitiformes</taxon>
        <taxon>Mesostigmata</taxon>
        <taxon>Gamasina</taxon>
        <taxon>Dermanyssoidea</taxon>
        <taxon>Varroidae</taxon>
        <taxon>Varroa</taxon>
    </lineage>
</organism>
<reference evidence="7" key="1">
    <citation type="submission" date="2021-01" db="UniProtKB">
        <authorList>
            <consortium name="EnsemblMetazoa"/>
        </authorList>
    </citation>
    <scope>IDENTIFICATION</scope>
</reference>
<accession>A0A7M7J8A3</accession>
<comment type="pathway">
    <text evidence="1">Protein modification; protein ubiquitination.</text>
</comment>
<dbReference type="EnsemblMetazoa" id="XM_022792395">
    <property type="protein sequence ID" value="XP_022648130"/>
    <property type="gene ID" value="LOC111244878"/>
</dbReference>
<evidence type="ECO:0000313" key="7">
    <source>
        <dbReference type="EnsemblMetazoa" id="XP_022648130"/>
    </source>
</evidence>
<name>A0A7M7J8A3_VARDE</name>
<evidence type="ECO:0000313" key="8">
    <source>
        <dbReference type="Proteomes" id="UP000594260"/>
    </source>
</evidence>
<evidence type="ECO:0000256" key="3">
    <source>
        <dbReference type="ARBA" id="ARBA00022618"/>
    </source>
</evidence>
<protein>
    <submittedName>
        <fullName evidence="7">Uncharacterized protein</fullName>
    </submittedName>
</protein>
<dbReference type="GO" id="GO:0090266">
    <property type="term" value="P:regulation of mitotic cell cycle spindle assembly checkpoint"/>
    <property type="evidence" value="ECO:0007669"/>
    <property type="project" value="InterPro"/>
</dbReference>
<feature type="compositionally biased region" description="Acidic residues" evidence="6">
    <location>
        <begin position="69"/>
        <end position="122"/>
    </location>
</feature>
<evidence type="ECO:0000256" key="2">
    <source>
        <dbReference type="ARBA" id="ARBA00009618"/>
    </source>
</evidence>
<evidence type="ECO:0000256" key="6">
    <source>
        <dbReference type="SAM" id="MobiDB-lite"/>
    </source>
</evidence>
<keyword evidence="4" id="KW-0498">Mitosis</keyword>
<dbReference type="OrthoDB" id="10522185at2759"/>
<dbReference type="KEGG" id="vde:111244878"/>
<dbReference type="Proteomes" id="UP000594260">
    <property type="component" value="Unplaced"/>
</dbReference>
<dbReference type="Pfam" id="PF15243">
    <property type="entry name" value="ANAPC15"/>
    <property type="match status" value="1"/>
</dbReference>
<dbReference type="AlphaFoldDB" id="A0A7M7J8A3"/>
<evidence type="ECO:0000256" key="4">
    <source>
        <dbReference type="ARBA" id="ARBA00022776"/>
    </source>
</evidence>
<proteinExistence type="inferred from homology"/>
<feature type="region of interest" description="Disordered" evidence="6">
    <location>
        <begin position="64"/>
        <end position="140"/>
    </location>
</feature>
<dbReference type="PANTHER" id="PTHR22526">
    <property type="entry name" value="ANAPHASE PROMOTING COMPLEX C SUBUNIT 15, PSEUDOGENE-RELATED"/>
    <property type="match status" value="1"/>
</dbReference>
<dbReference type="GO" id="GO:0051301">
    <property type="term" value="P:cell division"/>
    <property type="evidence" value="ECO:0007669"/>
    <property type="project" value="UniProtKB-KW"/>
</dbReference>
<dbReference type="PANTHER" id="PTHR22526:SF2">
    <property type="entry name" value="ANAPHASE PROMOTING COMPLEX C SUBUNIT 15, PSEUDOGENE-RELATED"/>
    <property type="match status" value="1"/>
</dbReference>
<keyword evidence="8" id="KW-1185">Reference proteome</keyword>
<evidence type="ECO:0000256" key="5">
    <source>
        <dbReference type="ARBA" id="ARBA00023306"/>
    </source>
</evidence>
<keyword evidence="5" id="KW-0131">Cell cycle</keyword>
<dbReference type="InParanoid" id="A0A7M7J8A3"/>
<dbReference type="InterPro" id="IPR026182">
    <property type="entry name" value="ANAPC15"/>
</dbReference>
<evidence type="ECO:0000256" key="1">
    <source>
        <dbReference type="ARBA" id="ARBA00004906"/>
    </source>
</evidence>
<dbReference type="GeneID" id="111244878"/>
<dbReference type="RefSeq" id="XP_022648130.1">
    <property type="nucleotide sequence ID" value="XM_022792395.1"/>
</dbReference>
<keyword evidence="3" id="KW-0132">Cell division</keyword>